<dbReference type="FunFam" id="3.10.290.10:FF:000003">
    <property type="entry name" value="Pseudouridine synthase"/>
    <property type="match status" value="1"/>
</dbReference>
<dbReference type="PROSITE" id="PS01149">
    <property type="entry name" value="PSI_RSU"/>
    <property type="match status" value="1"/>
</dbReference>
<dbReference type="InterPro" id="IPR018496">
    <property type="entry name" value="PsdUridine_synth_RsuA/RluB_CS"/>
</dbReference>
<dbReference type="CDD" id="cd00165">
    <property type="entry name" value="S4"/>
    <property type="match status" value="1"/>
</dbReference>
<evidence type="ECO:0000256" key="3">
    <source>
        <dbReference type="PROSITE-ProRule" id="PRU00182"/>
    </source>
</evidence>
<dbReference type="EC" id="5.4.99.-" evidence="4"/>
<dbReference type="InterPro" id="IPR000748">
    <property type="entry name" value="PsdUridine_synth_RsuA/RluB/E/F"/>
</dbReference>
<keyword evidence="2 4" id="KW-0413">Isomerase</keyword>
<dbReference type="SUPFAM" id="SSF55120">
    <property type="entry name" value="Pseudouridine synthase"/>
    <property type="match status" value="1"/>
</dbReference>
<dbReference type="Gene3D" id="3.30.70.1560">
    <property type="entry name" value="Alpha-L RNA-binding motif"/>
    <property type="match status" value="1"/>
</dbReference>
<dbReference type="Pfam" id="PF00849">
    <property type="entry name" value="PseudoU_synth_2"/>
    <property type="match status" value="1"/>
</dbReference>
<dbReference type="InterPro" id="IPR042092">
    <property type="entry name" value="PsdUridine_s_RsuA/RluB/E/F_cat"/>
</dbReference>
<organism evidence="6 7">
    <name type="scientific">Candidatus Uhrbacteria bacterium GW2011_GWF2_44_350</name>
    <dbReference type="NCBI Taxonomy" id="1619000"/>
    <lineage>
        <taxon>Bacteria</taxon>
        <taxon>Candidatus Uhriibacteriota</taxon>
    </lineage>
</organism>
<dbReference type="InterPro" id="IPR020094">
    <property type="entry name" value="TruA/RsuA/RluB/E/F_N"/>
</dbReference>
<dbReference type="SMART" id="SM00363">
    <property type="entry name" value="S4"/>
    <property type="match status" value="1"/>
</dbReference>
<evidence type="ECO:0000256" key="1">
    <source>
        <dbReference type="ARBA" id="ARBA00008348"/>
    </source>
</evidence>
<dbReference type="Gene3D" id="3.30.70.580">
    <property type="entry name" value="Pseudouridine synthase I, catalytic domain, N-terminal subdomain"/>
    <property type="match status" value="1"/>
</dbReference>
<sequence length="241" mass="27191">MRTVYSMSQTPPQRINKYLAQSGVCSRRKADDLIAQDQVTINGERALLGDLVKPGDLVKVAGQPVFEETEKIFLLFHKPFGVICTADPKANNNIFEYLPNDLRLIQVGRLDVESSGLMLLTNDGEAANKIMHPSSNHEKEYLVEVTATITSDFIRKMEDGVILDGSKTKPCKLGKINDHTFSMVLTEGRNRQIRHMCEALGYEVSKLKRERILNLTLGKLKPGEYRELKKTEIYLLLKGLE</sequence>
<accession>A0A0G1JCX1</accession>
<dbReference type="EMBL" id="LCJB01000062">
    <property type="protein sequence ID" value="KKT69140.1"/>
    <property type="molecule type" value="Genomic_DNA"/>
</dbReference>
<dbReference type="GO" id="GO:0003723">
    <property type="term" value="F:RNA binding"/>
    <property type="evidence" value="ECO:0007669"/>
    <property type="project" value="UniProtKB-KW"/>
</dbReference>
<dbReference type="PANTHER" id="PTHR47683:SF2">
    <property type="entry name" value="RNA-BINDING S4 DOMAIN-CONTAINING PROTEIN"/>
    <property type="match status" value="1"/>
</dbReference>
<reference evidence="6 7" key="1">
    <citation type="journal article" date="2015" name="Nature">
        <title>rRNA introns, odd ribosomes, and small enigmatic genomes across a large radiation of phyla.</title>
        <authorList>
            <person name="Brown C.T."/>
            <person name="Hug L.A."/>
            <person name="Thomas B.C."/>
            <person name="Sharon I."/>
            <person name="Castelle C.J."/>
            <person name="Singh A."/>
            <person name="Wilkins M.J."/>
            <person name="Williams K.H."/>
            <person name="Banfield J.F."/>
        </authorList>
    </citation>
    <scope>NUCLEOTIDE SEQUENCE [LARGE SCALE GENOMIC DNA]</scope>
</reference>
<comment type="caution">
    <text evidence="6">The sequence shown here is derived from an EMBL/GenBank/DDBJ whole genome shotgun (WGS) entry which is preliminary data.</text>
</comment>
<evidence type="ECO:0000256" key="2">
    <source>
        <dbReference type="ARBA" id="ARBA00023235"/>
    </source>
</evidence>
<evidence type="ECO:0000259" key="5">
    <source>
        <dbReference type="SMART" id="SM00363"/>
    </source>
</evidence>
<feature type="domain" description="RNA-binding S4" evidence="5">
    <location>
        <begin position="13"/>
        <end position="73"/>
    </location>
</feature>
<dbReference type="GO" id="GO:0000455">
    <property type="term" value="P:enzyme-directed rRNA pseudouridine synthesis"/>
    <property type="evidence" value="ECO:0007669"/>
    <property type="project" value="UniProtKB-ARBA"/>
</dbReference>
<dbReference type="InterPro" id="IPR050343">
    <property type="entry name" value="RsuA_PseudoU_synthase"/>
</dbReference>
<protein>
    <recommendedName>
        <fullName evidence="4">Pseudouridine synthase</fullName>
        <ecNumber evidence="4">5.4.99.-</ecNumber>
    </recommendedName>
</protein>
<dbReference type="Proteomes" id="UP000034154">
    <property type="component" value="Unassembled WGS sequence"/>
</dbReference>
<name>A0A0G1JCX1_9BACT</name>
<dbReference type="InterPro" id="IPR002942">
    <property type="entry name" value="S4_RNA-bd"/>
</dbReference>
<evidence type="ECO:0000313" key="6">
    <source>
        <dbReference type="EMBL" id="KKT69140.1"/>
    </source>
</evidence>
<dbReference type="Pfam" id="PF01479">
    <property type="entry name" value="S4"/>
    <property type="match status" value="1"/>
</dbReference>
<dbReference type="PANTHER" id="PTHR47683">
    <property type="entry name" value="PSEUDOURIDINE SYNTHASE FAMILY PROTEIN-RELATED"/>
    <property type="match status" value="1"/>
</dbReference>
<dbReference type="AlphaFoldDB" id="A0A0G1JCX1"/>
<dbReference type="Gene3D" id="3.10.290.10">
    <property type="entry name" value="RNA-binding S4 domain"/>
    <property type="match status" value="1"/>
</dbReference>
<dbReference type="InterPro" id="IPR006145">
    <property type="entry name" value="PsdUridine_synth_RsuA/RluA"/>
</dbReference>
<comment type="similarity">
    <text evidence="1 4">Belongs to the pseudouridine synthase RsuA family.</text>
</comment>
<dbReference type="FunFam" id="3.30.70.1560:FF:000002">
    <property type="entry name" value="Pseudouridine synthase"/>
    <property type="match status" value="1"/>
</dbReference>
<dbReference type="NCBIfam" id="TIGR00093">
    <property type="entry name" value="pseudouridine synthase"/>
    <property type="match status" value="1"/>
</dbReference>
<evidence type="ECO:0000256" key="4">
    <source>
        <dbReference type="RuleBase" id="RU003887"/>
    </source>
</evidence>
<dbReference type="InterPro" id="IPR020103">
    <property type="entry name" value="PsdUridine_synth_cat_dom_sf"/>
</dbReference>
<dbReference type="PROSITE" id="PS50889">
    <property type="entry name" value="S4"/>
    <property type="match status" value="1"/>
</dbReference>
<dbReference type="InterPro" id="IPR036986">
    <property type="entry name" value="S4_RNA-bd_sf"/>
</dbReference>
<proteinExistence type="inferred from homology"/>
<dbReference type="GO" id="GO:0120159">
    <property type="term" value="F:rRNA pseudouridine synthase activity"/>
    <property type="evidence" value="ECO:0007669"/>
    <property type="project" value="UniProtKB-ARBA"/>
</dbReference>
<dbReference type="SUPFAM" id="SSF55174">
    <property type="entry name" value="Alpha-L RNA-binding motif"/>
    <property type="match status" value="1"/>
</dbReference>
<gene>
    <name evidence="6" type="ORF">UW63_C0062G0003</name>
</gene>
<keyword evidence="3" id="KW-0694">RNA-binding</keyword>
<evidence type="ECO:0000313" key="7">
    <source>
        <dbReference type="Proteomes" id="UP000034154"/>
    </source>
</evidence>